<organism evidence="1 2">
    <name type="scientific">Streptomyces lividans 1326</name>
    <dbReference type="NCBI Taxonomy" id="1200984"/>
    <lineage>
        <taxon>Bacteria</taxon>
        <taxon>Bacillati</taxon>
        <taxon>Actinomycetota</taxon>
        <taxon>Actinomycetes</taxon>
        <taxon>Kitasatosporales</taxon>
        <taxon>Streptomycetaceae</taxon>
        <taxon>Streptomyces</taxon>
    </lineage>
</organism>
<dbReference type="AlphaFoldDB" id="A0A7U9DUV5"/>
<name>A0A7U9DUV5_STRLI</name>
<protein>
    <submittedName>
        <fullName evidence="1">Uncharacterized protein</fullName>
    </submittedName>
</protein>
<accession>A0A7U9DUV5</accession>
<dbReference type="Proteomes" id="UP000014062">
    <property type="component" value="Chromosome"/>
</dbReference>
<evidence type="ECO:0000313" key="1">
    <source>
        <dbReference type="EMBL" id="EOY47543.1"/>
    </source>
</evidence>
<reference evidence="2" key="1">
    <citation type="journal article" date="2013" name="Genome Biol. Evol.">
        <title>The genome sequence of Streptomyces lividans 66 reveals a novel tRNA-dependent peptide biosynthetic system within a metal-related genomic island.</title>
        <authorList>
            <person name="Cruz-Morales P."/>
            <person name="Vijgenboom E."/>
            <person name="Iruegas-Bocardo F."/>
            <person name="Girard G."/>
            <person name="Yanez-Guerra L.A."/>
            <person name="Ramos-Aboites H.E."/>
            <person name="Pernodet J.L."/>
            <person name="Anne J."/>
            <person name="van Wezel G.P."/>
            <person name="Barona-Gomez F."/>
        </authorList>
    </citation>
    <scope>NUCLEOTIDE SEQUENCE [LARGE SCALE GENOMIC DNA]</scope>
    <source>
        <strain evidence="2">1326</strain>
    </source>
</reference>
<sequence length="71" mass="7448">MGRTGRFPVIRLGHPTTVPGVGRCPLPGPSESADSLLLLSGQEFTPLHVSQKAAPPHGCRLFSWSGAAADR</sequence>
<dbReference type="EMBL" id="CM001889">
    <property type="protein sequence ID" value="EOY47543.1"/>
    <property type="molecule type" value="Genomic_DNA"/>
</dbReference>
<proteinExistence type="predicted"/>
<gene>
    <name evidence="1" type="ORF">SLI_2828</name>
</gene>
<evidence type="ECO:0000313" key="2">
    <source>
        <dbReference type="Proteomes" id="UP000014062"/>
    </source>
</evidence>